<feature type="domain" description="Radical SAM core" evidence="7">
    <location>
        <begin position="21"/>
        <end position="189"/>
    </location>
</feature>
<dbReference type="InterPro" id="IPR034457">
    <property type="entry name" value="Organic_radical-activating"/>
</dbReference>
<keyword evidence="8" id="KW-0456">Lyase</keyword>
<evidence type="ECO:0000256" key="3">
    <source>
        <dbReference type="ARBA" id="ARBA00022691"/>
    </source>
</evidence>
<evidence type="ECO:0000256" key="2">
    <source>
        <dbReference type="ARBA" id="ARBA00022485"/>
    </source>
</evidence>
<evidence type="ECO:0000259" key="7">
    <source>
        <dbReference type="Pfam" id="PF04055"/>
    </source>
</evidence>
<dbReference type="GO" id="GO:0046872">
    <property type="term" value="F:metal ion binding"/>
    <property type="evidence" value="ECO:0007669"/>
    <property type="project" value="UniProtKB-KW"/>
</dbReference>
<protein>
    <submittedName>
        <fullName evidence="8">COG1180: Radical SAM, Pyruvate-formate lyase-activating enzyme like</fullName>
    </submittedName>
</protein>
<keyword evidence="8" id="KW-0670">Pyruvate</keyword>
<dbReference type="InterPro" id="IPR007197">
    <property type="entry name" value="rSAM"/>
</dbReference>
<dbReference type="SFLD" id="SFLDS00029">
    <property type="entry name" value="Radical_SAM"/>
    <property type="match status" value="1"/>
</dbReference>
<keyword evidence="3" id="KW-0949">S-adenosyl-L-methionine</keyword>
<sequence length="205" mass="22390">MSNNNEDGVLAYELNGNCYLNITYHCTLRCSFCPKFNGCWEVRGYDLLIRREPAVDEILAAVGDSSRYQQIVFCGLGEPTLRLDVLLTVAGKLKQQGATIRLNTDGLASLVHGRDVASELAGRVDALSISMNAQNEAIYNQHTRPKVAGAFQAMLDFAAAVKAYVPEVSLSAINGLDGVDIEACRHIAEQQIGVKFRQRELDVVG</sequence>
<comment type="cofactor">
    <cofactor evidence="1">
        <name>[4Fe-4S] cluster</name>
        <dbReference type="ChEBI" id="CHEBI:49883"/>
    </cofactor>
</comment>
<dbReference type="Pfam" id="PF04055">
    <property type="entry name" value="Radical_SAM"/>
    <property type="match status" value="1"/>
</dbReference>
<keyword evidence="6" id="KW-0411">Iron-sulfur</keyword>
<dbReference type="NCBIfam" id="TIGR04038">
    <property type="entry name" value="tatD_link_rSAM"/>
    <property type="match status" value="1"/>
</dbReference>
<dbReference type="GO" id="GO:0051539">
    <property type="term" value="F:4 iron, 4 sulfur cluster binding"/>
    <property type="evidence" value="ECO:0007669"/>
    <property type="project" value="UniProtKB-KW"/>
</dbReference>
<dbReference type="PANTHER" id="PTHR30352">
    <property type="entry name" value="PYRUVATE FORMATE-LYASE-ACTIVATING ENZYME"/>
    <property type="match status" value="1"/>
</dbReference>
<organism evidence="8">
    <name type="scientific">hydrothermal vent metagenome</name>
    <dbReference type="NCBI Taxonomy" id="652676"/>
    <lineage>
        <taxon>unclassified sequences</taxon>
        <taxon>metagenomes</taxon>
        <taxon>ecological metagenomes</taxon>
    </lineage>
</organism>
<evidence type="ECO:0000256" key="4">
    <source>
        <dbReference type="ARBA" id="ARBA00022723"/>
    </source>
</evidence>
<reference evidence="8" key="1">
    <citation type="submission" date="2018-06" db="EMBL/GenBank/DDBJ databases">
        <authorList>
            <person name="Zhirakovskaya E."/>
        </authorList>
    </citation>
    <scope>NUCLEOTIDE SEQUENCE</scope>
</reference>
<gene>
    <name evidence="8" type="ORF">MNBD_GAMMA18-1179</name>
</gene>
<dbReference type="GO" id="GO:0016829">
    <property type="term" value="F:lyase activity"/>
    <property type="evidence" value="ECO:0007669"/>
    <property type="project" value="UniProtKB-KW"/>
</dbReference>
<keyword evidence="2" id="KW-0004">4Fe-4S</keyword>
<proteinExistence type="predicted"/>
<dbReference type="SUPFAM" id="SSF102114">
    <property type="entry name" value="Radical SAM enzymes"/>
    <property type="match status" value="1"/>
</dbReference>
<evidence type="ECO:0000256" key="6">
    <source>
        <dbReference type="ARBA" id="ARBA00023014"/>
    </source>
</evidence>
<dbReference type="EMBL" id="UOFP01000016">
    <property type="protein sequence ID" value="VAW83921.1"/>
    <property type="molecule type" value="Genomic_DNA"/>
</dbReference>
<evidence type="ECO:0000256" key="1">
    <source>
        <dbReference type="ARBA" id="ARBA00001966"/>
    </source>
</evidence>
<dbReference type="InterPro" id="IPR013785">
    <property type="entry name" value="Aldolase_TIM"/>
</dbReference>
<dbReference type="PANTHER" id="PTHR30352:SF5">
    <property type="entry name" value="PYRUVATE FORMATE-LYASE 1-ACTIVATING ENZYME"/>
    <property type="match status" value="1"/>
</dbReference>
<accession>A0A3B0YWZ1</accession>
<keyword evidence="4" id="KW-0479">Metal-binding</keyword>
<evidence type="ECO:0000256" key="5">
    <source>
        <dbReference type="ARBA" id="ARBA00023004"/>
    </source>
</evidence>
<name>A0A3B0YWZ1_9ZZZZ</name>
<dbReference type="InterPro" id="IPR023821">
    <property type="entry name" value="rSAM_TatD-assoc"/>
</dbReference>
<evidence type="ECO:0000313" key="8">
    <source>
        <dbReference type="EMBL" id="VAW83921.1"/>
    </source>
</evidence>
<dbReference type="CDD" id="cd01335">
    <property type="entry name" value="Radical_SAM"/>
    <property type="match status" value="1"/>
</dbReference>
<dbReference type="InterPro" id="IPR058240">
    <property type="entry name" value="rSAM_sf"/>
</dbReference>
<dbReference type="Gene3D" id="3.20.20.70">
    <property type="entry name" value="Aldolase class I"/>
    <property type="match status" value="1"/>
</dbReference>
<dbReference type="SFLD" id="SFLDG01111">
    <property type="entry name" value="Uncharacterised_Radical_SAM_Su"/>
    <property type="match status" value="1"/>
</dbReference>
<dbReference type="AlphaFoldDB" id="A0A3B0YWZ1"/>
<keyword evidence="5" id="KW-0408">Iron</keyword>